<keyword evidence="1" id="KW-1133">Transmembrane helix</keyword>
<proteinExistence type="predicted"/>
<dbReference type="RefSeq" id="XP_033447299.1">
    <property type="nucleotide sequence ID" value="XM_033587974.1"/>
</dbReference>
<evidence type="ECO:0000256" key="1">
    <source>
        <dbReference type="SAM" id="Phobius"/>
    </source>
</evidence>
<protein>
    <submittedName>
        <fullName evidence="2">Uncharacterized protein</fullName>
    </submittedName>
</protein>
<keyword evidence="1" id="KW-0472">Membrane</keyword>
<name>A0A6A5RNF1_9PLEO</name>
<reference evidence="2" key="1">
    <citation type="journal article" date="2020" name="Stud. Mycol.">
        <title>101 Dothideomycetes genomes: a test case for predicting lifestyles and emergence of pathogens.</title>
        <authorList>
            <person name="Haridas S."/>
            <person name="Albert R."/>
            <person name="Binder M."/>
            <person name="Bloem J."/>
            <person name="Labutti K."/>
            <person name="Salamov A."/>
            <person name="Andreopoulos B."/>
            <person name="Baker S."/>
            <person name="Barry K."/>
            <person name="Bills G."/>
            <person name="Bluhm B."/>
            <person name="Cannon C."/>
            <person name="Castanera R."/>
            <person name="Culley D."/>
            <person name="Daum C."/>
            <person name="Ezra D."/>
            <person name="Gonzalez J."/>
            <person name="Henrissat B."/>
            <person name="Kuo A."/>
            <person name="Liang C."/>
            <person name="Lipzen A."/>
            <person name="Lutzoni F."/>
            <person name="Magnuson J."/>
            <person name="Mondo S."/>
            <person name="Nolan M."/>
            <person name="Ohm R."/>
            <person name="Pangilinan J."/>
            <person name="Park H.-J."/>
            <person name="Ramirez L."/>
            <person name="Alfaro M."/>
            <person name="Sun H."/>
            <person name="Tritt A."/>
            <person name="Yoshinaga Y."/>
            <person name="Zwiers L.-H."/>
            <person name="Turgeon B."/>
            <person name="Goodwin S."/>
            <person name="Spatafora J."/>
            <person name="Crous P."/>
            <person name="Grigoriev I."/>
        </authorList>
    </citation>
    <scope>NUCLEOTIDE SEQUENCE</scope>
    <source>
        <strain evidence="2">CBS 183.55</strain>
    </source>
</reference>
<feature type="transmembrane region" description="Helical" evidence="1">
    <location>
        <begin position="49"/>
        <end position="67"/>
    </location>
</feature>
<keyword evidence="1" id="KW-0812">Transmembrane</keyword>
<dbReference type="EMBL" id="ML978974">
    <property type="protein sequence ID" value="KAF1927047.1"/>
    <property type="molecule type" value="Genomic_DNA"/>
</dbReference>
<dbReference type="GeneID" id="54345621"/>
<gene>
    <name evidence="2" type="ORF">M421DRAFT_189614</name>
</gene>
<keyword evidence="3" id="KW-1185">Reference proteome</keyword>
<dbReference type="Proteomes" id="UP000800082">
    <property type="component" value="Unassembled WGS sequence"/>
</dbReference>
<organism evidence="2 3">
    <name type="scientific">Didymella exigua CBS 183.55</name>
    <dbReference type="NCBI Taxonomy" id="1150837"/>
    <lineage>
        <taxon>Eukaryota</taxon>
        <taxon>Fungi</taxon>
        <taxon>Dikarya</taxon>
        <taxon>Ascomycota</taxon>
        <taxon>Pezizomycotina</taxon>
        <taxon>Dothideomycetes</taxon>
        <taxon>Pleosporomycetidae</taxon>
        <taxon>Pleosporales</taxon>
        <taxon>Pleosporineae</taxon>
        <taxon>Didymellaceae</taxon>
        <taxon>Didymella</taxon>
    </lineage>
</organism>
<evidence type="ECO:0000313" key="3">
    <source>
        <dbReference type="Proteomes" id="UP000800082"/>
    </source>
</evidence>
<dbReference type="AlphaFoldDB" id="A0A6A5RNF1"/>
<evidence type="ECO:0000313" key="2">
    <source>
        <dbReference type="EMBL" id="KAF1927047.1"/>
    </source>
</evidence>
<sequence>MGFWSEHYWQDFFLVLPFRSAPFLDSGTACIFDLMFLSHISQPHLVPSTYHILVISGSLLYTTHLYSGNGRFMR</sequence>
<accession>A0A6A5RNF1</accession>